<evidence type="ECO:0000313" key="2">
    <source>
        <dbReference type="EMBL" id="KAK5911704.1"/>
    </source>
</evidence>
<dbReference type="EMBL" id="JAURVH010001528">
    <property type="protein sequence ID" value="KAK5911704.1"/>
    <property type="molecule type" value="Genomic_DNA"/>
</dbReference>
<protein>
    <submittedName>
        <fullName evidence="2">Uncharacterized protein</fullName>
    </submittedName>
</protein>
<proteinExistence type="predicted"/>
<accession>A0AAN8HD59</accession>
<comment type="caution">
    <text evidence="2">The sequence shown here is derived from an EMBL/GenBank/DDBJ whole genome shotgun (WGS) entry which is preliminary data.</text>
</comment>
<evidence type="ECO:0000313" key="3">
    <source>
        <dbReference type="Proteomes" id="UP001331515"/>
    </source>
</evidence>
<organism evidence="2 3">
    <name type="scientific">Champsocephalus gunnari</name>
    <name type="common">Mackerel icefish</name>
    <dbReference type="NCBI Taxonomy" id="52237"/>
    <lineage>
        <taxon>Eukaryota</taxon>
        <taxon>Metazoa</taxon>
        <taxon>Chordata</taxon>
        <taxon>Craniata</taxon>
        <taxon>Vertebrata</taxon>
        <taxon>Euteleostomi</taxon>
        <taxon>Actinopterygii</taxon>
        <taxon>Neopterygii</taxon>
        <taxon>Teleostei</taxon>
        <taxon>Neoteleostei</taxon>
        <taxon>Acanthomorphata</taxon>
        <taxon>Eupercaria</taxon>
        <taxon>Perciformes</taxon>
        <taxon>Notothenioidei</taxon>
        <taxon>Channichthyidae</taxon>
        <taxon>Champsocephalus</taxon>
    </lineage>
</organism>
<evidence type="ECO:0000256" key="1">
    <source>
        <dbReference type="SAM" id="MobiDB-lite"/>
    </source>
</evidence>
<sequence length="103" mass="11541">MKRKKDGRQKSPTPRRSESPRMPFSYKSKPTCANSLLSSSHLPEPEIFETTKTTSPPVLVWPGSRRIAESLKVVRLMDRSSLSLNSRGSFSCKLPPLGQRCVP</sequence>
<name>A0AAN8HD59_CHAGU</name>
<dbReference type="Proteomes" id="UP001331515">
    <property type="component" value="Unassembled WGS sequence"/>
</dbReference>
<reference evidence="2 3" key="1">
    <citation type="journal article" date="2023" name="Mol. Biol. Evol.">
        <title>Genomics of Secondarily Temperate Adaptation in the Only Non-Antarctic Icefish.</title>
        <authorList>
            <person name="Rivera-Colon A.G."/>
            <person name="Rayamajhi N."/>
            <person name="Minhas B.F."/>
            <person name="Madrigal G."/>
            <person name="Bilyk K.T."/>
            <person name="Yoon V."/>
            <person name="Hune M."/>
            <person name="Gregory S."/>
            <person name="Cheng C.H.C."/>
            <person name="Catchen J.M."/>
        </authorList>
    </citation>
    <scope>NUCLEOTIDE SEQUENCE [LARGE SCALE GENOMIC DNA]</scope>
    <source>
        <tissue evidence="2">White muscle</tissue>
    </source>
</reference>
<gene>
    <name evidence="2" type="ORF">CgunFtcFv8_005856</name>
</gene>
<feature type="region of interest" description="Disordered" evidence="1">
    <location>
        <begin position="1"/>
        <end position="30"/>
    </location>
</feature>
<dbReference type="AlphaFoldDB" id="A0AAN8HD59"/>
<keyword evidence="3" id="KW-1185">Reference proteome</keyword>